<feature type="transmembrane region" description="Helical" evidence="1">
    <location>
        <begin position="21"/>
        <end position="39"/>
    </location>
</feature>
<feature type="transmembrane region" description="Helical" evidence="1">
    <location>
        <begin position="230"/>
        <end position="251"/>
    </location>
</feature>
<dbReference type="EMBL" id="MHRT01000007">
    <property type="protein sequence ID" value="OHA28853.1"/>
    <property type="molecule type" value="Genomic_DNA"/>
</dbReference>
<dbReference type="AlphaFoldDB" id="A0A1G2MYJ8"/>
<keyword evidence="1" id="KW-1133">Transmembrane helix</keyword>
<feature type="transmembrane region" description="Helical" evidence="1">
    <location>
        <begin position="101"/>
        <end position="120"/>
    </location>
</feature>
<gene>
    <name evidence="2" type="ORF">A3F51_02575</name>
</gene>
<evidence type="ECO:0000256" key="1">
    <source>
        <dbReference type="SAM" id="Phobius"/>
    </source>
</evidence>
<evidence type="ECO:0000313" key="3">
    <source>
        <dbReference type="Proteomes" id="UP000178089"/>
    </source>
</evidence>
<sequence>MVVQNFLKETLIFLKKQASSALFGGLMLFFLLISQYIHIPGIYRYDLLFIGALVIQAVLIWTRMERPREILAIVIFHIFAIGMEIYKTSAAIGSWSYPEPSVLAIATVPLFTGFMYSSVGSYIARAWRINNFLFKNLPHKAVLISVAVLIYVNFFTNHFTYDVRWIIFGLLIIIFWKTKFYVTLTHKTYRMHPLISNGLLALFVWLAEQVGTFARVWIYPNQALQWTPVSFQMFTSWYMLLIFSFIIISLLQPKEAHGQ</sequence>
<dbReference type="PIRSF" id="PIRSF009141">
    <property type="entry name" value="UCP009141"/>
    <property type="match status" value="1"/>
</dbReference>
<dbReference type="Pfam" id="PF05675">
    <property type="entry name" value="DUF817"/>
    <property type="match status" value="1"/>
</dbReference>
<dbReference type="InterPro" id="IPR008535">
    <property type="entry name" value="DUF817"/>
</dbReference>
<dbReference type="Proteomes" id="UP000178089">
    <property type="component" value="Unassembled WGS sequence"/>
</dbReference>
<comment type="caution">
    <text evidence="2">The sequence shown here is derived from an EMBL/GenBank/DDBJ whole genome shotgun (WGS) entry which is preliminary data.</text>
</comment>
<keyword evidence="1" id="KW-0812">Transmembrane</keyword>
<feature type="transmembrane region" description="Helical" evidence="1">
    <location>
        <begin position="165"/>
        <end position="182"/>
    </location>
</feature>
<organism evidence="2 3">
    <name type="scientific">Candidatus Taylorbacteria bacterium RIFCSPHIGHO2_12_FULL_45_16</name>
    <dbReference type="NCBI Taxonomy" id="1802315"/>
    <lineage>
        <taxon>Bacteria</taxon>
        <taxon>Candidatus Tayloriibacteriota</taxon>
    </lineage>
</organism>
<feature type="transmembrane region" description="Helical" evidence="1">
    <location>
        <begin position="45"/>
        <end position="63"/>
    </location>
</feature>
<reference evidence="2 3" key="1">
    <citation type="journal article" date="2016" name="Nat. Commun.">
        <title>Thousands of microbial genomes shed light on interconnected biogeochemical processes in an aquifer system.</title>
        <authorList>
            <person name="Anantharaman K."/>
            <person name="Brown C.T."/>
            <person name="Hug L.A."/>
            <person name="Sharon I."/>
            <person name="Castelle C.J."/>
            <person name="Probst A.J."/>
            <person name="Thomas B.C."/>
            <person name="Singh A."/>
            <person name="Wilkins M.J."/>
            <person name="Karaoz U."/>
            <person name="Brodie E.L."/>
            <person name="Williams K.H."/>
            <person name="Hubbard S.S."/>
            <person name="Banfield J.F."/>
        </authorList>
    </citation>
    <scope>NUCLEOTIDE SEQUENCE [LARGE SCALE GENOMIC DNA]</scope>
</reference>
<evidence type="ECO:0000313" key="2">
    <source>
        <dbReference type="EMBL" id="OHA28853.1"/>
    </source>
</evidence>
<feature type="transmembrane region" description="Helical" evidence="1">
    <location>
        <begin position="141"/>
        <end position="159"/>
    </location>
</feature>
<accession>A0A1G2MYJ8</accession>
<feature type="transmembrane region" description="Helical" evidence="1">
    <location>
        <begin position="70"/>
        <end position="89"/>
    </location>
</feature>
<feature type="transmembrane region" description="Helical" evidence="1">
    <location>
        <begin position="194"/>
        <end position="218"/>
    </location>
</feature>
<keyword evidence="1" id="KW-0472">Membrane</keyword>
<name>A0A1G2MYJ8_9BACT</name>
<proteinExistence type="predicted"/>
<protein>
    <submittedName>
        <fullName evidence="2">Uncharacterized protein</fullName>
    </submittedName>
</protein>